<dbReference type="EMBL" id="JADOUF010000001">
    <property type="protein sequence ID" value="MBG6139766.1"/>
    <property type="molecule type" value="Genomic_DNA"/>
</dbReference>
<name>A0A8J7GKC2_9ACTN</name>
<organism evidence="2 3">
    <name type="scientific">Longispora fulva</name>
    <dbReference type="NCBI Taxonomy" id="619741"/>
    <lineage>
        <taxon>Bacteria</taxon>
        <taxon>Bacillati</taxon>
        <taxon>Actinomycetota</taxon>
        <taxon>Actinomycetes</taxon>
        <taxon>Micromonosporales</taxon>
        <taxon>Micromonosporaceae</taxon>
        <taxon>Longispora</taxon>
    </lineage>
</organism>
<evidence type="ECO:0000313" key="3">
    <source>
        <dbReference type="Proteomes" id="UP000622552"/>
    </source>
</evidence>
<gene>
    <name evidence="2" type="ORF">IW245_005960</name>
</gene>
<evidence type="ECO:0000259" key="1">
    <source>
        <dbReference type="Pfam" id="PF08378"/>
    </source>
</evidence>
<dbReference type="Pfam" id="PF08378">
    <property type="entry name" value="NERD"/>
    <property type="match status" value="1"/>
</dbReference>
<dbReference type="Proteomes" id="UP000622552">
    <property type="component" value="Unassembled WGS sequence"/>
</dbReference>
<protein>
    <recommendedName>
        <fullName evidence="1">NERD domain-containing protein</fullName>
    </recommendedName>
</protein>
<proteinExistence type="predicted"/>
<dbReference type="InterPro" id="IPR011528">
    <property type="entry name" value="NERD"/>
</dbReference>
<sequence>MSAGWLERRRAAKAERSANGARQKVVDRITRLGPDWRLLDARSFGLPGSLDFLLFGPGGIFTIQVKSQGRTRVQLAGDVIQIDGKRPPYIPSARRDAKLASGALTRATGRTIPVTPVIVFVGSGQLSMQGLPKGCLVAHNRELERILATRGSFLSARSVDTLYEVAARPSTWVPVEQQRSRAA</sequence>
<evidence type="ECO:0000313" key="2">
    <source>
        <dbReference type="EMBL" id="MBG6139766.1"/>
    </source>
</evidence>
<dbReference type="RefSeq" id="WP_231398977.1">
    <property type="nucleotide sequence ID" value="NZ_BONS01000006.1"/>
</dbReference>
<comment type="caution">
    <text evidence="2">The sequence shown here is derived from an EMBL/GenBank/DDBJ whole genome shotgun (WGS) entry which is preliminary data.</text>
</comment>
<reference evidence="2" key="1">
    <citation type="submission" date="2020-11" db="EMBL/GenBank/DDBJ databases">
        <title>Sequencing the genomes of 1000 actinobacteria strains.</title>
        <authorList>
            <person name="Klenk H.-P."/>
        </authorList>
    </citation>
    <scope>NUCLEOTIDE SEQUENCE</scope>
    <source>
        <strain evidence="2">DSM 45356</strain>
    </source>
</reference>
<feature type="domain" description="NERD" evidence="1">
    <location>
        <begin position="22"/>
        <end position="121"/>
    </location>
</feature>
<accession>A0A8J7GKC2</accession>
<keyword evidence="3" id="KW-1185">Reference proteome</keyword>
<dbReference type="AlphaFoldDB" id="A0A8J7GKC2"/>